<proteinExistence type="predicted"/>
<protein>
    <submittedName>
        <fullName evidence="1">Uncharacterized protein</fullName>
    </submittedName>
</protein>
<evidence type="ECO:0000313" key="2">
    <source>
        <dbReference type="Proteomes" id="UP001153365"/>
    </source>
</evidence>
<reference evidence="1" key="1">
    <citation type="submission" date="2022-06" db="EMBL/GenBank/DDBJ databases">
        <authorList>
            <consortium name="SYNGENTA / RWTH Aachen University"/>
        </authorList>
    </citation>
    <scope>NUCLEOTIDE SEQUENCE</scope>
</reference>
<comment type="caution">
    <text evidence="1">The sequence shown here is derived from an EMBL/GenBank/DDBJ whole genome shotgun (WGS) entry which is preliminary data.</text>
</comment>
<dbReference type="EMBL" id="CALTRL010000364">
    <property type="protein sequence ID" value="CAH7667682.1"/>
    <property type="molecule type" value="Genomic_DNA"/>
</dbReference>
<sequence length="78" mass="9162">MLKELIRRIPRLAIDATRDLIPIYTSLWGQRAKEMDPNDIADESHSNIDWGVVENRDEDWIGGRSVYIIMFDDREDQS</sequence>
<dbReference type="AlphaFoldDB" id="A0AAV0AL38"/>
<accession>A0AAV0AL38</accession>
<dbReference type="Proteomes" id="UP001153365">
    <property type="component" value="Unassembled WGS sequence"/>
</dbReference>
<gene>
    <name evidence="1" type="ORF">PPACK8108_LOCUS2105</name>
</gene>
<name>A0AAV0AL38_PHAPC</name>
<keyword evidence="2" id="KW-1185">Reference proteome</keyword>
<evidence type="ECO:0000313" key="1">
    <source>
        <dbReference type="EMBL" id="CAH7667682.1"/>
    </source>
</evidence>
<organism evidence="1 2">
    <name type="scientific">Phakopsora pachyrhizi</name>
    <name type="common">Asian soybean rust disease fungus</name>
    <dbReference type="NCBI Taxonomy" id="170000"/>
    <lineage>
        <taxon>Eukaryota</taxon>
        <taxon>Fungi</taxon>
        <taxon>Dikarya</taxon>
        <taxon>Basidiomycota</taxon>
        <taxon>Pucciniomycotina</taxon>
        <taxon>Pucciniomycetes</taxon>
        <taxon>Pucciniales</taxon>
        <taxon>Phakopsoraceae</taxon>
        <taxon>Phakopsora</taxon>
    </lineage>
</organism>